<reference evidence="2" key="1">
    <citation type="journal article" date="2015" name="Nature">
        <title>Complex archaea that bridge the gap between prokaryotes and eukaryotes.</title>
        <authorList>
            <person name="Spang A."/>
            <person name="Saw J.H."/>
            <person name="Jorgensen S.L."/>
            <person name="Zaremba-Niedzwiedzka K."/>
            <person name="Martijn J."/>
            <person name="Lind A.E."/>
            <person name="van Eijk R."/>
            <person name="Schleper C."/>
            <person name="Guy L."/>
            <person name="Ettema T.J."/>
        </authorList>
    </citation>
    <scope>NUCLEOTIDE SEQUENCE</scope>
</reference>
<sequence>MIYLASPYSNLHPEWRQALYERACEATIGLMKRKKVVFSPIVHCHPLAVLGGFGTDFKQWGKFCLRILKASDVMYILMLTDWEKSVGIAKEYLFCLEHSIPVKFLHPDSLRAVEFRTVYRWMQEEFLKNLEKHK</sequence>
<feature type="domain" description="DUF1937" evidence="1">
    <location>
        <begin position="2"/>
        <end position="102"/>
    </location>
</feature>
<evidence type="ECO:0000259" key="1">
    <source>
        <dbReference type="Pfam" id="PF09152"/>
    </source>
</evidence>
<dbReference type="SUPFAM" id="SSF52309">
    <property type="entry name" value="N-(deoxy)ribosyltransferase-like"/>
    <property type="match status" value="1"/>
</dbReference>
<protein>
    <recommendedName>
        <fullName evidence="1">DUF1937 domain-containing protein</fullName>
    </recommendedName>
</protein>
<dbReference type="InterPro" id="IPR015235">
    <property type="entry name" value="DUF1937"/>
</dbReference>
<proteinExistence type="predicted"/>
<accession>A0A0F9CUF1</accession>
<dbReference type="Gene3D" id="3.40.50.10400">
    <property type="entry name" value="Hypothetical protein PA1492"/>
    <property type="match status" value="1"/>
</dbReference>
<dbReference type="EMBL" id="LAZR01034513">
    <property type="protein sequence ID" value="KKL45096.1"/>
    <property type="molecule type" value="Genomic_DNA"/>
</dbReference>
<dbReference type="Pfam" id="PF09152">
    <property type="entry name" value="DUF1937"/>
    <property type="match status" value="1"/>
</dbReference>
<name>A0A0F9CUF1_9ZZZZ</name>
<evidence type="ECO:0000313" key="2">
    <source>
        <dbReference type="EMBL" id="KKL45096.1"/>
    </source>
</evidence>
<dbReference type="AlphaFoldDB" id="A0A0F9CUF1"/>
<gene>
    <name evidence="2" type="ORF">LCGC14_2359110</name>
</gene>
<comment type="caution">
    <text evidence="2">The sequence shown here is derived from an EMBL/GenBank/DDBJ whole genome shotgun (WGS) entry which is preliminary data.</text>
</comment>
<organism evidence="2">
    <name type="scientific">marine sediment metagenome</name>
    <dbReference type="NCBI Taxonomy" id="412755"/>
    <lineage>
        <taxon>unclassified sequences</taxon>
        <taxon>metagenomes</taxon>
        <taxon>ecological metagenomes</taxon>
    </lineage>
</organism>